<sequence>MSYFKPNVQTTNQTNNQNSSMKTVNENNLKFLDPTDLFSKNNYPWSSQSKLLLNAIFGISSYRTNQLPAINCTLCGNDTFLIMPTGGGKTLTYLLPSLISKGTTIVISPLLSLIEDQLRVLKNLNIPATSLSVLSSSSLTAPSYEEIMEMKQGRTTYKLIYVTPEKINNSQMIVQILENLQKKGNLARFVIDEVHCVSQWGHDFRPDYIKLGKLKRLFPKIPFLLLTATATTKVKNDVKTILQLEKCYLFTQSSNRTNLLYEVRQKKQFKNIHIQISKFVKKFYPNDSGIIYCLSRRDCELLNTNLVKSGISSGTYHAGMDINQRKKIQDSWTNDKTRVIVATIAFGVGINKPDVRFVIHSSIPKSFENLIQESGRAGRDGEQAHCIVYYNPNDTVRLRRLFQYSAYQNTQTQLSNKKKLDLIVSYCENIIDCRRKLLLEYLGEEFDPIHCNKTCDNCKRQSIHDIIQKDYTEPSKHFVSVIKQCPSISKTYIFSILHGTDIERLKIKGYTSNKITSFGVFKTSYPKELLERLLQKLLEEEIISKQLINVERIDRKSYFVYSVGKNADSLLNGQKKITLPITRIKRKEKSGFQIDTNSKILSIKKQPQTKDQNLITNNIKNKSKSNNTQQNTKSTLTGGLNWSFDSQFLSSSNRDRKRKHFGSRSSEIKTIISTNENKNKNKNQNDNNIKNNVNSNVVNLNEIQNKSTKTENTQDFNEELLTIREMIENLDLSISSKTYEDLLFDNLNKENKQQSISNNNLLENINSPSKKIISINPEQNIQITKDPLYKKLQILCSELAQKLNCSSYHIFGNSLLKKIAILKPQNLLEFQQIEGVGKIKALRWGETFVTCIKKYTKKN</sequence>
<dbReference type="GO" id="GO:0000724">
    <property type="term" value="P:double-strand break repair via homologous recombination"/>
    <property type="evidence" value="ECO:0007669"/>
    <property type="project" value="TreeGrafter"/>
</dbReference>
<evidence type="ECO:0000256" key="8">
    <source>
        <dbReference type="ARBA" id="ARBA00023235"/>
    </source>
</evidence>
<keyword evidence="8" id="KW-0413">Isomerase</keyword>
<dbReference type="InterPro" id="IPR014001">
    <property type="entry name" value="Helicase_ATP-bd"/>
</dbReference>
<dbReference type="GO" id="GO:0009378">
    <property type="term" value="F:four-way junction helicase activity"/>
    <property type="evidence" value="ECO:0007669"/>
    <property type="project" value="TreeGrafter"/>
</dbReference>
<keyword evidence="7" id="KW-0238">DNA-binding</keyword>
<reference evidence="16" key="2">
    <citation type="submission" date="2022-08" db="EMBL/GenBank/DDBJ databases">
        <title>Novel sulphate-reducing endosymbionts in the free-living metamonad Anaeramoeba.</title>
        <authorList>
            <person name="Jerlstrom-Hultqvist J."/>
            <person name="Cepicka I."/>
            <person name="Gallot-Lavallee L."/>
            <person name="Salas-Leiva D."/>
            <person name="Curtis B.A."/>
            <person name="Zahonova K."/>
            <person name="Pipaliya S."/>
            <person name="Dacks J."/>
            <person name="Roger A.J."/>
        </authorList>
    </citation>
    <scope>NUCLEOTIDE SEQUENCE</scope>
    <source>
        <strain evidence="16">Busselton2</strain>
    </source>
</reference>
<evidence type="ECO:0000313" key="19">
    <source>
        <dbReference type="Proteomes" id="UP001150062"/>
    </source>
</evidence>
<dbReference type="PANTHER" id="PTHR13710:SF153">
    <property type="entry name" value="RECQ-LIKE DNA HELICASE BLM"/>
    <property type="match status" value="1"/>
</dbReference>
<evidence type="ECO:0000256" key="2">
    <source>
        <dbReference type="ARBA" id="ARBA00005446"/>
    </source>
</evidence>
<dbReference type="InterPro" id="IPR044876">
    <property type="entry name" value="HRDC_dom_sf"/>
</dbReference>
<dbReference type="AlphaFoldDB" id="A0AAV7ZTD8"/>
<dbReference type="SMART" id="SM00487">
    <property type="entry name" value="DEXDc"/>
    <property type="match status" value="1"/>
</dbReference>
<dbReference type="InterPro" id="IPR004589">
    <property type="entry name" value="DNA_helicase_ATP-dep_RecQ"/>
</dbReference>
<keyword evidence="19" id="KW-1185">Reference proteome</keyword>
<dbReference type="PROSITE" id="PS00690">
    <property type="entry name" value="DEAH_ATP_HELICASE"/>
    <property type="match status" value="1"/>
</dbReference>
<dbReference type="InterPro" id="IPR001650">
    <property type="entry name" value="Helicase_C-like"/>
</dbReference>
<evidence type="ECO:0000259" key="14">
    <source>
        <dbReference type="PROSITE" id="PS51192"/>
    </source>
</evidence>
<dbReference type="Pfam" id="PF00570">
    <property type="entry name" value="HRDC"/>
    <property type="match status" value="1"/>
</dbReference>
<dbReference type="GO" id="GO:0043138">
    <property type="term" value="F:3'-5' DNA helicase activity"/>
    <property type="evidence" value="ECO:0007669"/>
    <property type="project" value="UniProtKB-EC"/>
</dbReference>
<dbReference type="Gene3D" id="1.10.10.10">
    <property type="entry name" value="Winged helix-like DNA-binding domain superfamily/Winged helix DNA-binding domain"/>
    <property type="match status" value="1"/>
</dbReference>
<dbReference type="InterPro" id="IPR011545">
    <property type="entry name" value="DEAD/DEAH_box_helicase_dom"/>
</dbReference>
<dbReference type="EC" id="5.6.2.4" evidence="11"/>
<keyword evidence="4 11" id="KW-0378">Hydrolase</keyword>
<comment type="caution">
    <text evidence="16">The sequence shown here is derived from an EMBL/GenBank/DDBJ whole genome shotgun (WGS) entry which is preliminary data.</text>
</comment>
<dbReference type="FunFam" id="3.40.50.300:FF:000340">
    <property type="entry name" value="Bloom syndrome, RecQ helicase"/>
    <property type="match status" value="1"/>
</dbReference>
<keyword evidence="5 11" id="KW-0347">Helicase</keyword>
<dbReference type="GO" id="GO:0005634">
    <property type="term" value="C:nucleus"/>
    <property type="evidence" value="ECO:0007669"/>
    <property type="project" value="UniProtKB-SubCell"/>
</dbReference>
<dbReference type="NCBIfam" id="TIGR00614">
    <property type="entry name" value="recQ_fam"/>
    <property type="match status" value="1"/>
</dbReference>
<dbReference type="CDD" id="cd18794">
    <property type="entry name" value="SF2_C_RecQ"/>
    <property type="match status" value="1"/>
</dbReference>
<evidence type="ECO:0000259" key="13">
    <source>
        <dbReference type="PROSITE" id="PS50967"/>
    </source>
</evidence>
<gene>
    <name evidence="16" type="ORF">M0812_10204</name>
    <name evidence="17" type="ORF">M0813_10726</name>
</gene>
<evidence type="ECO:0000256" key="1">
    <source>
        <dbReference type="ARBA" id="ARBA00004123"/>
    </source>
</evidence>
<dbReference type="PROSITE" id="PS51194">
    <property type="entry name" value="HELICASE_CTER"/>
    <property type="match status" value="1"/>
</dbReference>
<dbReference type="FunFam" id="3.40.50.300:FF:000296">
    <property type="entry name" value="ATP-dependent DNA helicase RecQ"/>
    <property type="match status" value="1"/>
</dbReference>
<comment type="catalytic activity">
    <reaction evidence="11">
        <text>ATP + H2O = ADP + phosphate + H(+)</text>
        <dbReference type="Rhea" id="RHEA:13065"/>
        <dbReference type="ChEBI" id="CHEBI:15377"/>
        <dbReference type="ChEBI" id="CHEBI:15378"/>
        <dbReference type="ChEBI" id="CHEBI:30616"/>
        <dbReference type="ChEBI" id="CHEBI:43474"/>
        <dbReference type="ChEBI" id="CHEBI:456216"/>
    </reaction>
</comment>
<dbReference type="GO" id="GO:0005737">
    <property type="term" value="C:cytoplasm"/>
    <property type="evidence" value="ECO:0007669"/>
    <property type="project" value="TreeGrafter"/>
</dbReference>
<evidence type="ECO:0000256" key="6">
    <source>
        <dbReference type="ARBA" id="ARBA00022840"/>
    </source>
</evidence>
<dbReference type="PROSITE" id="PS50967">
    <property type="entry name" value="HRDC"/>
    <property type="match status" value="1"/>
</dbReference>
<dbReference type="Gene3D" id="3.40.50.300">
    <property type="entry name" value="P-loop containing nucleotide triphosphate hydrolases"/>
    <property type="match status" value="2"/>
</dbReference>
<dbReference type="Pfam" id="PF16124">
    <property type="entry name" value="RecQ_Zn_bind"/>
    <property type="match status" value="1"/>
</dbReference>
<dbReference type="PROSITE" id="PS51192">
    <property type="entry name" value="HELICASE_ATP_BIND_1"/>
    <property type="match status" value="1"/>
</dbReference>
<evidence type="ECO:0000256" key="5">
    <source>
        <dbReference type="ARBA" id="ARBA00022806"/>
    </source>
</evidence>
<dbReference type="GO" id="GO:0003677">
    <property type="term" value="F:DNA binding"/>
    <property type="evidence" value="ECO:0007669"/>
    <property type="project" value="UniProtKB-KW"/>
</dbReference>
<dbReference type="PANTHER" id="PTHR13710">
    <property type="entry name" value="DNA HELICASE RECQ FAMILY MEMBER"/>
    <property type="match status" value="1"/>
</dbReference>
<dbReference type="InterPro" id="IPR036388">
    <property type="entry name" value="WH-like_DNA-bd_sf"/>
</dbReference>
<dbReference type="GO" id="GO:0016787">
    <property type="term" value="F:hydrolase activity"/>
    <property type="evidence" value="ECO:0007669"/>
    <property type="project" value="UniProtKB-KW"/>
</dbReference>
<feature type="domain" description="Helicase C-terminal" evidence="15">
    <location>
        <begin position="275"/>
        <end position="423"/>
    </location>
</feature>
<dbReference type="GO" id="GO:0005524">
    <property type="term" value="F:ATP binding"/>
    <property type="evidence" value="ECO:0007669"/>
    <property type="project" value="UniProtKB-KW"/>
</dbReference>
<feature type="region of interest" description="Disordered" evidence="12">
    <location>
        <begin position="672"/>
        <end position="692"/>
    </location>
</feature>
<dbReference type="SMART" id="SM00490">
    <property type="entry name" value="HELICc"/>
    <property type="match status" value="1"/>
</dbReference>
<dbReference type="InterPro" id="IPR027417">
    <property type="entry name" value="P-loop_NTPase"/>
</dbReference>
<dbReference type="InterPro" id="IPR002464">
    <property type="entry name" value="DNA/RNA_helicase_DEAH_CS"/>
</dbReference>
<evidence type="ECO:0000256" key="3">
    <source>
        <dbReference type="ARBA" id="ARBA00022741"/>
    </source>
</evidence>
<dbReference type="SUPFAM" id="SSF52540">
    <property type="entry name" value="P-loop containing nucleoside triphosphate hydrolases"/>
    <property type="match status" value="1"/>
</dbReference>
<comment type="subcellular location">
    <subcellularLocation>
        <location evidence="1 11">Nucleus</location>
    </subcellularLocation>
</comment>
<dbReference type="InterPro" id="IPR002121">
    <property type="entry name" value="HRDC_dom"/>
</dbReference>
<dbReference type="GO" id="GO:0006260">
    <property type="term" value="P:DNA replication"/>
    <property type="evidence" value="ECO:0007669"/>
    <property type="project" value="InterPro"/>
</dbReference>
<keyword evidence="3 11" id="KW-0547">Nucleotide-binding</keyword>
<dbReference type="Pfam" id="PF00270">
    <property type="entry name" value="DEAD"/>
    <property type="match status" value="1"/>
</dbReference>
<comment type="similarity">
    <text evidence="2 11">Belongs to the helicase family. RecQ subfamily.</text>
</comment>
<feature type="compositionally biased region" description="Low complexity" evidence="12">
    <location>
        <begin position="9"/>
        <end position="18"/>
    </location>
</feature>
<evidence type="ECO:0000256" key="12">
    <source>
        <dbReference type="SAM" id="MobiDB-lite"/>
    </source>
</evidence>
<evidence type="ECO:0000256" key="9">
    <source>
        <dbReference type="ARBA" id="ARBA00023242"/>
    </source>
</evidence>
<accession>A0AAV7ZTD8</accession>
<reference evidence="17" key="1">
    <citation type="submission" date="2022-08" db="EMBL/GenBank/DDBJ databases">
        <title>Novel sulfate-reducing endosymbionts in the free-living metamonad Anaeramoeba.</title>
        <authorList>
            <person name="Jerlstrom-Hultqvist J."/>
            <person name="Cepicka I."/>
            <person name="Gallot-Lavallee L."/>
            <person name="Salas-Leiva D."/>
            <person name="Curtis B.A."/>
            <person name="Zahonova K."/>
            <person name="Pipaliya S."/>
            <person name="Dacks J."/>
            <person name="Roger A.J."/>
        </authorList>
    </citation>
    <scope>NUCLEOTIDE SEQUENCE</scope>
    <source>
        <strain evidence="17">Schooner1</strain>
    </source>
</reference>
<feature type="region of interest" description="Disordered" evidence="12">
    <location>
        <begin position="1"/>
        <end position="21"/>
    </location>
</feature>
<feature type="domain" description="HRDC" evidence="13">
    <location>
        <begin position="782"/>
        <end position="859"/>
    </location>
</feature>
<dbReference type="EMBL" id="JANTQA010000023">
    <property type="protein sequence ID" value="KAJ3444351.1"/>
    <property type="molecule type" value="Genomic_DNA"/>
</dbReference>
<feature type="domain" description="Helicase ATP-binding" evidence="14">
    <location>
        <begin position="70"/>
        <end position="248"/>
    </location>
</feature>
<dbReference type="InterPro" id="IPR010997">
    <property type="entry name" value="HRDC-like_sf"/>
</dbReference>
<evidence type="ECO:0000256" key="10">
    <source>
        <dbReference type="ARBA" id="ARBA00034617"/>
    </source>
</evidence>
<evidence type="ECO:0000259" key="15">
    <source>
        <dbReference type="PROSITE" id="PS51194"/>
    </source>
</evidence>
<dbReference type="SUPFAM" id="SSF47819">
    <property type="entry name" value="HRDC-like"/>
    <property type="match status" value="1"/>
</dbReference>
<evidence type="ECO:0000256" key="4">
    <source>
        <dbReference type="ARBA" id="ARBA00022801"/>
    </source>
</evidence>
<dbReference type="GO" id="GO:0005694">
    <property type="term" value="C:chromosome"/>
    <property type="evidence" value="ECO:0007669"/>
    <property type="project" value="TreeGrafter"/>
</dbReference>
<comment type="catalytic activity">
    <reaction evidence="10 11">
        <text>Couples ATP hydrolysis with the unwinding of duplex DNA by translocating in the 3'-5' direction.</text>
        <dbReference type="EC" id="5.6.2.4"/>
    </reaction>
</comment>
<proteinExistence type="inferred from homology"/>
<dbReference type="EMBL" id="JAOAOG010000342">
    <property type="protein sequence ID" value="KAJ6226508.1"/>
    <property type="molecule type" value="Genomic_DNA"/>
</dbReference>
<keyword evidence="6 11" id="KW-0067">ATP-binding</keyword>
<evidence type="ECO:0000313" key="17">
    <source>
        <dbReference type="EMBL" id="KAJ6226508.1"/>
    </source>
</evidence>
<evidence type="ECO:0000256" key="7">
    <source>
        <dbReference type="ARBA" id="ARBA00023125"/>
    </source>
</evidence>
<name>A0AAV7ZTD8_9EUKA</name>
<evidence type="ECO:0000313" key="16">
    <source>
        <dbReference type="EMBL" id="KAJ3444351.1"/>
    </source>
</evidence>
<feature type="compositionally biased region" description="Low complexity" evidence="12">
    <location>
        <begin position="682"/>
        <end position="692"/>
    </location>
</feature>
<protein>
    <recommendedName>
        <fullName evidence="11">ATP-dependent DNA helicase</fullName>
        <ecNumber evidence="11">5.6.2.4</ecNumber>
    </recommendedName>
</protein>
<evidence type="ECO:0000313" key="18">
    <source>
        <dbReference type="Proteomes" id="UP001146793"/>
    </source>
</evidence>
<evidence type="ECO:0000256" key="11">
    <source>
        <dbReference type="RuleBase" id="RU364117"/>
    </source>
</evidence>
<dbReference type="Proteomes" id="UP001150062">
    <property type="component" value="Unassembled WGS sequence"/>
</dbReference>
<dbReference type="Proteomes" id="UP001146793">
    <property type="component" value="Unassembled WGS sequence"/>
</dbReference>
<keyword evidence="9 11" id="KW-0539">Nucleus</keyword>
<organism evidence="16 18">
    <name type="scientific">Anaeramoeba flamelloides</name>
    <dbReference type="NCBI Taxonomy" id="1746091"/>
    <lineage>
        <taxon>Eukaryota</taxon>
        <taxon>Metamonada</taxon>
        <taxon>Anaeramoebidae</taxon>
        <taxon>Anaeramoeba</taxon>
    </lineage>
</organism>
<dbReference type="InterPro" id="IPR018982">
    <property type="entry name" value="RQC_domain"/>
</dbReference>
<dbReference type="InterPro" id="IPR032284">
    <property type="entry name" value="RecQ_Zn-bd"/>
</dbReference>
<dbReference type="Pfam" id="PF00271">
    <property type="entry name" value="Helicase_C"/>
    <property type="match status" value="1"/>
</dbReference>
<dbReference type="Pfam" id="PF09382">
    <property type="entry name" value="RQC"/>
    <property type="match status" value="1"/>
</dbReference>
<dbReference type="Gene3D" id="1.10.150.80">
    <property type="entry name" value="HRDC domain"/>
    <property type="match status" value="1"/>
</dbReference>
<dbReference type="SMART" id="SM00341">
    <property type="entry name" value="HRDC"/>
    <property type="match status" value="1"/>
</dbReference>